<evidence type="ECO:0000256" key="1">
    <source>
        <dbReference type="ARBA" id="ARBA00004651"/>
    </source>
</evidence>
<evidence type="ECO:0000256" key="8">
    <source>
        <dbReference type="SAM" id="MobiDB-lite"/>
    </source>
</evidence>
<comment type="subcellular location">
    <subcellularLocation>
        <location evidence="1">Cell membrane</location>
        <topology evidence="1">Multi-pass membrane protein</topology>
    </subcellularLocation>
    <subcellularLocation>
        <location evidence="7">Membrane</location>
        <topology evidence="7">Multi-pass membrane protein</topology>
    </subcellularLocation>
</comment>
<evidence type="ECO:0000256" key="3">
    <source>
        <dbReference type="ARBA" id="ARBA00022475"/>
    </source>
</evidence>
<keyword evidence="4 7" id="KW-0812">Transmembrane</keyword>
<proteinExistence type="inferred from homology"/>
<keyword evidence="3" id="KW-1003">Cell membrane</keyword>
<evidence type="ECO:0000313" key="9">
    <source>
        <dbReference type="EMBL" id="CAD7624602.1"/>
    </source>
</evidence>
<evidence type="ECO:0000256" key="7">
    <source>
        <dbReference type="RuleBase" id="RU910716"/>
    </source>
</evidence>
<protein>
    <recommendedName>
        <fullName evidence="7">XK-related protein</fullName>
    </recommendedName>
</protein>
<accession>A0A7R9KK52</accession>
<feature type="transmembrane region" description="Helical" evidence="7">
    <location>
        <begin position="65"/>
        <end position="85"/>
    </location>
</feature>
<feature type="transmembrane region" description="Helical" evidence="7">
    <location>
        <begin position="179"/>
        <end position="200"/>
    </location>
</feature>
<evidence type="ECO:0000256" key="6">
    <source>
        <dbReference type="ARBA" id="ARBA00023136"/>
    </source>
</evidence>
<evidence type="ECO:0000256" key="2">
    <source>
        <dbReference type="ARBA" id="ARBA00008789"/>
    </source>
</evidence>
<dbReference type="InterPro" id="IPR050895">
    <property type="entry name" value="XK-related_scramblase"/>
</dbReference>
<dbReference type="Pfam" id="PF09815">
    <property type="entry name" value="XK-related"/>
    <property type="match status" value="1"/>
</dbReference>
<dbReference type="GO" id="GO:0005886">
    <property type="term" value="C:plasma membrane"/>
    <property type="evidence" value="ECO:0007669"/>
    <property type="project" value="UniProtKB-SubCell"/>
</dbReference>
<feature type="region of interest" description="Disordered" evidence="8">
    <location>
        <begin position="1"/>
        <end position="20"/>
    </location>
</feature>
<dbReference type="PANTHER" id="PTHR16024">
    <property type="entry name" value="XK-RELATED PROTEIN"/>
    <property type="match status" value="1"/>
</dbReference>
<dbReference type="PANTHER" id="PTHR16024:SF6">
    <property type="entry name" value="XK-RELATED PROTEIN"/>
    <property type="match status" value="1"/>
</dbReference>
<dbReference type="Proteomes" id="UP000759131">
    <property type="component" value="Unassembled WGS sequence"/>
</dbReference>
<dbReference type="OrthoDB" id="6136301at2759"/>
<reference evidence="9" key="1">
    <citation type="submission" date="2020-11" db="EMBL/GenBank/DDBJ databases">
        <authorList>
            <person name="Tran Van P."/>
        </authorList>
    </citation>
    <scope>NUCLEOTIDE SEQUENCE</scope>
</reference>
<evidence type="ECO:0000313" key="10">
    <source>
        <dbReference type="Proteomes" id="UP000759131"/>
    </source>
</evidence>
<gene>
    <name evidence="9" type="ORF">OSB1V03_LOCUS5045</name>
</gene>
<dbReference type="AlphaFoldDB" id="A0A7R9KK52"/>
<evidence type="ECO:0000256" key="4">
    <source>
        <dbReference type="ARBA" id="ARBA00022692"/>
    </source>
</evidence>
<dbReference type="EMBL" id="OC857013">
    <property type="protein sequence ID" value="CAD7624602.1"/>
    <property type="molecule type" value="Genomic_DNA"/>
</dbReference>
<keyword evidence="6 7" id="KW-0472">Membrane</keyword>
<keyword evidence="5 7" id="KW-1133">Transmembrane helix</keyword>
<dbReference type="EMBL" id="CAJPIZ010002438">
    <property type="protein sequence ID" value="CAG2105032.1"/>
    <property type="molecule type" value="Genomic_DNA"/>
</dbReference>
<dbReference type="InterPro" id="IPR018629">
    <property type="entry name" value="XK-rel"/>
</dbReference>
<name>A0A7R9KK52_9ACAR</name>
<keyword evidence="10" id="KW-1185">Reference proteome</keyword>
<sequence length="217" mass="24608">MKGQKVRKQSGSNQMNPRDCNEVVDKKREMARLRVIDTFMESAPQLILQLYIVSKTSQQFFDFTGVFGILMLVAFLTLSLSLFTYDRALRDLIRLATSDIQQRYDAFILQGFIVKFIWRLFTIAARVLALALFASVLPIHLVGFLIGHYIIMFAWVDYATKDVKYPTTLYTINGVPCPAVPPLAIGTITFICIQVFVLMAHSIGSQNVQKSNNVRTD</sequence>
<feature type="transmembrane region" description="Helical" evidence="7">
    <location>
        <begin position="127"/>
        <end position="156"/>
    </location>
</feature>
<organism evidence="9">
    <name type="scientific">Medioppia subpectinata</name>
    <dbReference type="NCBI Taxonomy" id="1979941"/>
    <lineage>
        <taxon>Eukaryota</taxon>
        <taxon>Metazoa</taxon>
        <taxon>Ecdysozoa</taxon>
        <taxon>Arthropoda</taxon>
        <taxon>Chelicerata</taxon>
        <taxon>Arachnida</taxon>
        <taxon>Acari</taxon>
        <taxon>Acariformes</taxon>
        <taxon>Sarcoptiformes</taxon>
        <taxon>Oribatida</taxon>
        <taxon>Brachypylina</taxon>
        <taxon>Oppioidea</taxon>
        <taxon>Oppiidae</taxon>
        <taxon>Medioppia</taxon>
    </lineage>
</organism>
<evidence type="ECO:0000256" key="5">
    <source>
        <dbReference type="ARBA" id="ARBA00022989"/>
    </source>
</evidence>
<comment type="similarity">
    <text evidence="2 7">Belongs to the XK family.</text>
</comment>